<feature type="chain" id="PRO_5043842868" evidence="2">
    <location>
        <begin position="19"/>
        <end position="152"/>
    </location>
</feature>
<evidence type="ECO:0000256" key="2">
    <source>
        <dbReference type="SAM" id="SignalP"/>
    </source>
</evidence>
<name>A0AAV5SSA6_9BILA</name>
<keyword evidence="4" id="KW-1185">Reference proteome</keyword>
<organism evidence="3 4">
    <name type="scientific">Pristionchus entomophagus</name>
    <dbReference type="NCBI Taxonomy" id="358040"/>
    <lineage>
        <taxon>Eukaryota</taxon>
        <taxon>Metazoa</taxon>
        <taxon>Ecdysozoa</taxon>
        <taxon>Nematoda</taxon>
        <taxon>Chromadorea</taxon>
        <taxon>Rhabditida</taxon>
        <taxon>Rhabditina</taxon>
        <taxon>Diplogasteromorpha</taxon>
        <taxon>Diplogasteroidea</taxon>
        <taxon>Neodiplogasteridae</taxon>
        <taxon>Pristionchus</taxon>
    </lineage>
</organism>
<keyword evidence="1" id="KW-0812">Transmembrane</keyword>
<feature type="signal peptide" evidence="2">
    <location>
        <begin position="1"/>
        <end position="18"/>
    </location>
</feature>
<dbReference type="Proteomes" id="UP001432027">
    <property type="component" value="Unassembled WGS sequence"/>
</dbReference>
<proteinExistence type="predicted"/>
<reference evidence="3" key="1">
    <citation type="submission" date="2023-10" db="EMBL/GenBank/DDBJ databases">
        <title>Genome assembly of Pristionchus species.</title>
        <authorList>
            <person name="Yoshida K."/>
            <person name="Sommer R.J."/>
        </authorList>
    </citation>
    <scope>NUCLEOTIDE SEQUENCE</scope>
    <source>
        <strain evidence="3">RS0144</strain>
    </source>
</reference>
<protein>
    <submittedName>
        <fullName evidence="3">Uncharacterized protein</fullName>
    </submittedName>
</protein>
<keyword evidence="1" id="KW-1133">Transmembrane helix</keyword>
<evidence type="ECO:0000313" key="3">
    <source>
        <dbReference type="EMBL" id="GMS82950.1"/>
    </source>
</evidence>
<keyword evidence="1" id="KW-0472">Membrane</keyword>
<feature type="transmembrane region" description="Helical" evidence="1">
    <location>
        <begin position="71"/>
        <end position="97"/>
    </location>
</feature>
<accession>A0AAV5SSA6</accession>
<dbReference type="EMBL" id="BTSX01000002">
    <property type="protein sequence ID" value="GMS82950.1"/>
    <property type="molecule type" value="Genomic_DNA"/>
</dbReference>
<keyword evidence="2" id="KW-0732">Signal</keyword>
<sequence>MNCLVFIVLALLAHQHEADEGMTSSPPLASPERPPPPLLSSRHDLPLLVKLLLLPWLRDWLKVNPGTATEAAFMAACMIIMLFIFAFCWFSAIWWLFTAKEIISIRFTTYREACLAARDTKRLLKEFRKVYSKHEQSRSTRVIPAVRRRMSH</sequence>
<comment type="caution">
    <text evidence="3">The sequence shown here is derived from an EMBL/GenBank/DDBJ whole genome shotgun (WGS) entry which is preliminary data.</text>
</comment>
<evidence type="ECO:0000313" key="4">
    <source>
        <dbReference type="Proteomes" id="UP001432027"/>
    </source>
</evidence>
<dbReference type="AlphaFoldDB" id="A0AAV5SSA6"/>
<gene>
    <name evidence="3" type="ORF">PENTCL1PPCAC_5125</name>
</gene>
<evidence type="ECO:0000256" key="1">
    <source>
        <dbReference type="SAM" id="Phobius"/>
    </source>
</evidence>